<organism evidence="1 2">
    <name type="scientific">Shouchella lonarensis</name>
    <dbReference type="NCBI Taxonomy" id="1464122"/>
    <lineage>
        <taxon>Bacteria</taxon>
        <taxon>Bacillati</taxon>
        <taxon>Bacillota</taxon>
        <taxon>Bacilli</taxon>
        <taxon>Bacillales</taxon>
        <taxon>Bacillaceae</taxon>
        <taxon>Shouchella</taxon>
    </lineage>
</organism>
<evidence type="ECO:0008006" key="3">
    <source>
        <dbReference type="Google" id="ProtNLM"/>
    </source>
</evidence>
<evidence type="ECO:0000313" key="1">
    <source>
        <dbReference type="EMBL" id="SDB95584.1"/>
    </source>
</evidence>
<sequence length="503" mass="57742">MRSKTRLIDLTGKQFEQWLVIKEAPRRKNIRYWLCKCSCGTTKAVAQRTLINGTSKSCGCYAKKSGKKLGRKCLDLTGQTFGSLTVLKKVDLQRWSKYWLCKCSCGKELTISHQKLVNNYSESCNCYQQRGWKRIDLTGRTYGQFIVLKEAAARYGKRHWLCQCTTCGTTREVNQSRLTTGTIKSCPCSQDLDLTGHTYGHLTVLKKSAIRKQSRYWLCQCSCGNIIEARQWRLTNRNIRSCGCRRKSDLRNHQYGQLTVLEEAESRYGKRFWLCQCSCGTTKVIAQRYLTAGRARSCGCNKKRKALLKENISHVDKTGTELAEHTYGRLTVIKEGPRRYGERHWLCRCSCGKEREIREYSLKKGLTKSCGCLAKGKRKKNYVLLPGQQFNDWTVLEESPRKNKYRYWRCKCACGTEKDVAQRSLTSGASKSCGCQSKLTKNRGKDLTGQHIHAWTVIEEAPRRHKLRYWRCRCLCGTEKDIAQHSLVTGQSKSCGCRSKRDS</sequence>
<dbReference type="Proteomes" id="UP000242662">
    <property type="component" value="Unassembled WGS sequence"/>
</dbReference>
<dbReference type="EMBL" id="FMYM01000004">
    <property type="protein sequence ID" value="SDB95584.1"/>
    <property type="molecule type" value="Genomic_DNA"/>
</dbReference>
<name>A0A1G6HN09_9BACI</name>
<protein>
    <recommendedName>
        <fullName evidence="3">AP2 domain-containing protein</fullName>
    </recommendedName>
</protein>
<keyword evidence="2" id="KW-1185">Reference proteome</keyword>
<dbReference type="STRING" id="1464122.SAMN05421737_10485"/>
<evidence type="ECO:0000313" key="2">
    <source>
        <dbReference type="Proteomes" id="UP000242662"/>
    </source>
</evidence>
<accession>A0A1G6HN09</accession>
<reference evidence="2" key="1">
    <citation type="submission" date="2016-09" db="EMBL/GenBank/DDBJ databases">
        <authorList>
            <person name="Varghese N."/>
            <person name="Submissions S."/>
        </authorList>
    </citation>
    <scope>NUCLEOTIDE SEQUENCE [LARGE SCALE GENOMIC DNA]</scope>
    <source>
        <strain evidence="2">25nlg</strain>
    </source>
</reference>
<dbReference type="AlphaFoldDB" id="A0A1G6HN09"/>
<proteinExistence type="predicted"/>
<gene>
    <name evidence="1" type="ORF">SAMN05421737_10485</name>
</gene>